<dbReference type="AlphaFoldDB" id="A0A517T609"/>
<name>A0A517T609_9PLAN</name>
<dbReference type="EMBL" id="CP036316">
    <property type="protein sequence ID" value="QDT63815.1"/>
    <property type="molecule type" value="Genomic_DNA"/>
</dbReference>
<accession>A0A517T609</accession>
<reference evidence="1 2" key="1">
    <citation type="submission" date="2019-02" db="EMBL/GenBank/DDBJ databases">
        <title>Deep-cultivation of Planctomycetes and their phenomic and genomic characterization uncovers novel biology.</title>
        <authorList>
            <person name="Wiegand S."/>
            <person name="Jogler M."/>
            <person name="Boedeker C."/>
            <person name="Pinto D."/>
            <person name="Vollmers J."/>
            <person name="Rivas-Marin E."/>
            <person name="Kohn T."/>
            <person name="Peeters S.H."/>
            <person name="Heuer A."/>
            <person name="Rast P."/>
            <person name="Oberbeckmann S."/>
            <person name="Bunk B."/>
            <person name="Jeske O."/>
            <person name="Meyerdierks A."/>
            <person name="Storesund J.E."/>
            <person name="Kallscheuer N."/>
            <person name="Luecker S."/>
            <person name="Lage O.M."/>
            <person name="Pohl T."/>
            <person name="Merkel B.J."/>
            <person name="Hornburger P."/>
            <person name="Mueller R.-W."/>
            <person name="Bruemmer F."/>
            <person name="Labrenz M."/>
            <person name="Spormann A.M."/>
            <person name="Op den Camp H."/>
            <person name="Overmann J."/>
            <person name="Amann R."/>
            <person name="Jetten M.S.M."/>
            <person name="Mascher T."/>
            <person name="Medema M.H."/>
            <person name="Devos D.P."/>
            <person name="Kaster A.-K."/>
            <person name="Ovreas L."/>
            <person name="Rohde M."/>
            <person name="Galperin M.Y."/>
            <person name="Jogler C."/>
        </authorList>
    </citation>
    <scope>NUCLEOTIDE SEQUENCE [LARGE SCALE GENOMIC DNA]</scope>
    <source>
        <strain evidence="1 2">V22</strain>
    </source>
</reference>
<evidence type="ECO:0000313" key="2">
    <source>
        <dbReference type="Proteomes" id="UP000319976"/>
    </source>
</evidence>
<dbReference type="OrthoDB" id="287521at2"/>
<evidence type="ECO:0000313" key="1">
    <source>
        <dbReference type="EMBL" id="QDT63815.1"/>
    </source>
</evidence>
<gene>
    <name evidence="1" type="ORF">V22_10400</name>
</gene>
<dbReference type="Proteomes" id="UP000319976">
    <property type="component" value="Chromosome"/>
</dbReference>
<keyword evidence="2" id="KW-1185">Reference proteome</keyword>
<sequence length="108" mass="12259">MSDFRAQNTSTPDPVRELRLRRWAREHYVAPSDRQLSWHPIVLDEMRARDIELAKRATSHVTGYVPLAPSTIHEVHEAHAGVPAPKHISMPARVNLQVPGTPEWSIVD</sequence>
<proteinExistence type="predicted"/>
<protein>
    <submittedName>
        <fullName evidence="1">Uncharacterized protein</fullName>
    </submittedName>
</protein>
<dbReference type="RefSeq" id="WP_145260418.1">
    <property type="nucleotide sequence ID" value="NZ_CP036316.1"/>
</dbReference>
<dbReference type="KEGG" id="chya:V22_10400"/>
<organism evidence="1 2">
    <name type="scientific">Calycomorphotria hydatis</name>
    <dbReference type="NCBI Taxonomy" id="2528027"/>
    <lineage>
        <taxon>Bacteria</taxon>
        <taxon>Pseudomonadati</taxon>
        <taxon>Planctomycetota</taxon>
        <taxon>Planctomycetia</taxon>
        <taxon>Planctomycetales</taxon>
        <taxon>Planctomycetaceae</taxon>
        <taxon>Calycomorphotria</taxon>
    </lineage>
</organism>